<proteinExistence type="predicted"/>
<protein>
    <submittedName>
        <fullName evidence="2">Uncharacterized protein</fullName>
    </submittedName>
</protein>
<feature type="compositionally biased region" description="Pro residues" evidence="1">
    <location>
        <begin position="87"/>
        <end position="98"/>
    </location>
</feature>
<name>A0ABD1SAE2_9LAMI</name>
<dbReference type="EMBL" id="JBFOLK010000007">
    <property type="protein sequence ID" value="KAL2497725.1"/>
    <property type="molecule type" value="Genomic_DNA"/>
</dbReference>
<keyword evidence="3" id="KW-1185">Reference proteome</keyword>
<comment type="caution">
    <text evidence="2">The sequence shown here is derived from an EMBL/GenBank/DDBJ whole genome shotgun (WGS) entry which is preliminary data.</text>
</comment>
<dbReference type="Proteomes" id="UP001604336">
    <property type="component" value="Unassembled WGS sequence"/>
</dbReference>
<evidence type="ECO:0000256" key="1">
    <source>
        <dbReference type="SAM" id="MobiDB-lite"/>
    </source>
</evidence>
<evidence type="ECO:0000313" key="2">
    <source>
        <dbReference type="EMBL" id="KAL2497725.1"/>
    </source>
</evidence>
<gene>
    <name evidence="2" type="ORF">Adt_23275</name>
</gene>
<dbReference type="AlphaFoldDB" id="A0ABD1SAE2"/>
<feature type="compositionally biased region" description="Low complexity" evidence="1">
    <location>
        <begin position="72"/>
        <end position="86"/>
    </location>
</feature>
<feature type="region of interest" description="Disordered" evidence="1">
    <location>
        <begin position="59"/>
        <end position="103"/>
    </location>
</feature>
<evidence type="ECO:0000313" key="3">
    <source>
        <dbReference type="Proteomes" id="UP001604336"/>
    </source>
</evidence>
<reference evidence="3" key="1">
    <citation type="submission" date="2024-07" db="EMBL/GenBank/DDBJ databases">
        <title>Two chromosome-level genome assemblies of Korean endemic species Abeliophyllum distichum and Forsythia ovata (Oleaceae).</title>
        <authorList>
            <person name="Jang H."/>
        </authorList>
    </citation>
    <scope>NUCLEOTIDE SEQUENCE [LARGE SCALE GENOMIC DNA]</scope>
</reference>
<accession>A0ABD1SAE2</accession>
<sequence length="147" mass="16085">MDLGNYVYTLISMMGFQTDKRHTAIFPALINGIYEAAGVQISPAEPVMKAKGPINRFALENVRRHTSRAMGAAPDAQDQPPEQQPAAPQPAAPQPAAPPADMTSMLRQILEGQAEHTRLIVATRTEIRAMHQEMATLRAQMGSFRHA</sequence>
<organism evidence="2 3">
    <name type="scientific">Abeliophyllum distichum</name>
    <dbReference type="NCBI Taxonomy" id="126358"/>
    <lineage>
        <taxon>Eukaryota</taxon>
        <taxon>Viridiplantae</taxon>
        <taxon>Streptophyta</taxon>
        <taxon>Embryophyta</taxon>
        <taxon>Tracheophyta</taxon>
        <taxon>Spermatophyta</taxon>
        <taxon>Magnoliopsida</taxon>
        <taxon>eudicotyledons</taxon>
        <taxon>Gunneridae</taxon>
        <taxon>Pentapetalae</taxon>
        <taxon>asterids</taxon>
        <taxon>lamiids</taxon>
        <taxon>Lamiales</taxon>
        <taxon>Oleaceae</taxon>
        <taxon>Forsythieae</taxon>
        <taxon>Abeliophyllum</taxon>
    </lineage>
</organism>